<evidence type="ECO:0000313" key="3">
    <source>
        <dbReference type="Proteomes" id="UP000298030"/>
    </source>
</evidence>
<reference evidence="2 3" key="1">
    <citation type="journal article" date="2019" name="Nat. Ecol. Evol.">
        <title>Megaphylogeny resolves global patterns of mushroom evolution.</title>
        <authorList>
            <person name="Varga T."/>
            <person name="Krizsan K."/>
            <person name="Foldi C."/>
            <person name="Dima B."/>
            <person name="Sanchez-Garcia M."/>
            <person name="Sanchez-Ramirez S."/>
            <person name="Szollosi G.J."/>
            <person name="Szarkandi J.G."/>
            <person name="Papp V."/>
            <person name="Albert L."/>
            <person name="Andreopoulos W."/>
            <person name="Angelini C."/>
            <person name="Antonin V."/>
            <person name="Barry K.W."/>
            <person name="Bougher N.L."/>
            <person name="Buchanan P."/>
            <person name="Buyck B."/>
            <person name="Bense V."/>
            <person name="Catcheside P."/>
            <person name="Chovatia M."/>
            <person name="Cooper J."/>
            <person name="Damon W."/>
            <person name="Desjardin D."/>
            <person name="Finy P."/>
            <person name="Geml J."/>
            <person name="Haridas S."/>
            <person name="Hughes K."/>
            <person name="Justo A."/>
            <person name="Karasinski D."/>
            <person name="Kautmanova I."/>
            <person name="Kiss B."/>
            <person name="Kocsube S."/>
            <person name="Kotiranta H."/>
            <person name="LaButti K.M."/>
            <person name="Lechner B.E."/>
            <person name="Liimatainen K."/>
            <person name="Lipzen A."/>
            <person name="Lukacs Z."/>
            <person name="Mihaltcheva S."/>
            <person name="Morgado L.N."/>
            <person name="Niskanen T."/>
            <person name="Noordeloos M.E."/>
            <person name="Ohm R.A."/>
            <person name="Ortiz-Santana B."/>
            <person name="Ovrebo C."/>
            <person name="Racz N."/>
            <person name="Riley R."/>
            <person name="Savchenko A."/>
            <person name="Shiryaev A."/>
            <person name="Soop K."/>
            <person name="Spirin V."/>
            <person name="Szebenyi C."/>
            <person name="Tomsovsky M."/>
            <person name="Tulloss R.E."/>
            <person name="Uehling J."/>
            <person name="Grigoriev I.V."/>
            <person name="Vagvolgyi C."/>
            <person name="Papp T."/>
            <person name="Martin F.M."/>
            <person name="Miettinen O."/>
            <person name="Hibbett D.S."/>
            <person name="Nagy L.G."/>
        </authorList>
    </citation>
    <scope>NUCLEOTIDE SEQUENCE [LARGE SCALE GENOMIC DNA]</scope>
    <source>
        <strain evidence="2 3">FP101781</strain>
    </source>
</reference>
<feature type="region of interest" description="Disordered" evidence="1">
    <location>
        <begin position="45"/>
        <end position="83"/>
    </location>
</feature>
<name>A0A4Y7SYN4_COPMI</name>
<evidence type="ECO:0000256" key="1">
    <source>
        <dbReference type="SAM" id="MobiDB-lite"/>
    </source>
</evidence>
<dbReference type="AlphaFoldDB" id="A0A4Y7SYN4"/>
<keyword evidence="3" id="KW-1185">Reference proteome</keyword>
<proteinExistence type="predicted"/>
<dbReference type="Proteomes" id="UP000298030">
    <property type="component" value="Unassembled WGS sequence"/>
</dbReference>
<evidence type="ECO:0000313" key="2">
    <source>
        <dbReference type="EMBL" id="TEB26748.1"/>
    </source>
</evidence>
<comment type="caution">
    <text evidence="2">The sequence shown here is derived from an EMBL/GenBank/DDBJ whole genome shotgun (WGS) entry which is preliminary data.</text>
</comment>
<protein>
    <submittedName>
        <fullName evidence="2">Uncharacterized protein</fullName>
    </submittedName>
</protein>
<dbReference type="EMBL" id="QPFP01000046">
    <property type="protein sequence ID" value="TEB26748.1"/>
    <property type="molecule type" value="Genomic_DNA"/>
</dbReference>
<accession>A0A4Y7SYN4</accession>
<gene>
    <name evidence="2" type="ORF">FA13DRAFT_1010513</name>
</gene>
<sequence length="83" mass="9327">MPYFEDTQRKPFSRATMQFLHNSPSIPAKRANRCIRHTPLLVSQNMRSGKAEISQITRQPAPQGGVAPLSSDRSPPYPWASSF</sequence>
<organism evidence="2 3">
    <name type="scientific">Coprinellus micaceus</name>
    <name type="common">Glistening ink-cap mushroom</name>
    <name type="synonym">Coprinus micaceus</name>
    <dbReference type="NCBI Taxonomy" id="71717"/>
    <lineage>
        <taxon>Eukaryota</taxon>
        <taxon>Fungi</taxon>
        <taxon>Dikarya</taxon>
        <taxon>Basidiomycota</taxon>
        <taxon>Agaricomycotina</taxon>
        <taxon>Agaricomycetes</taxon>
        <taxon>Agaricomycetidae</taxon>
        <taxon>Agaricales</taxon>
        <taxon>Agaricineae</taxon>
        <taxon>Psathyrellaceae</taxon>
        <taxon>Coprinellus</taxon>
    </lineage>
</organism>